<dbReference type="EMBL" id="JH711588">
    <property type="protein sequence ID" value="EIW75574.1"/>
    <property type="molecule type" value="Genomic_DNA"/>
</dbReference>
<name>A0A5M3M9P0_CONPW</name>
<comment type="caution">
    <text evidence="3">The sequence shown here is derived from an EMBL/GenBank/DDBJ whole genome shotgun (WGS) entry which is preliminary data.</text>
</comment>
<reference evidence="4" key="1">
    <citation type="journal article" date="2012" name="Science">
        <title>The Paleozoic origin of enzymatic lignin decomposition reconstructed from 31 fungal genomes.</title>
        <authorList>
            <person name="Floudas D."/>
            <person name="Binder M."/>
            <person name="Riley R."/>
            <person name="Barry K."/>
            <person name="Blanchette R.A."/>
            <person name="Henrissat B."/>
            <person name="Martinez A.T."/>
            <person name="Otillar R."/>
            <person name="Spatafora J.W."/>
            <person name="Yadav J.S."/>
            <person name="Aerts A."/>
            <person name="Benoit I."/>
            <person name="Boyd A."/>
            <person name="Carlson A."/>
            <person name="Copeland A."/>
            <person name="Coutinho P.M."/>
            <person name="de Vries R.P."/>
            <person name="Ferreira P."/>
            <person name="Findley K."/>
            <person name="Foster B."/>
            <person name="Gaskell J."/>
            <person name="Glotzer D."/>
            <person name="Gorecki P."/>
            <person name="Heitman J."/>
            <person name="Hesse C."/>
            <person name="Hori C."/>
            <person name="Igarashi K."/>
            <person name="Jurgens J.A."/>
            <person name="Kallen N."/>
            <person name="Kersten P."/>
            <person name="Kohler A."/>
            <person name="Kuees U."/>
            <person name="Kumar T.K.A."/>
            <person name="Kuo A."/>
            <person name="LaButti K."/>
            <person name="Larrondo L.F."/>
            <person name="Lindquist E."/>
            <person name="Ling A."/>
            <person name="Lombard V."/>
            <person name="Lucas S."/>
            <person name="Lundell T."/>
            <person name="Martin R."/>
            <person name="McLaughlin D.J."/>
            <person name="Morgenstern I."/>
            <person name="Morin E."/>
            <person name="Murat C."/>
            <person name="Nagy L.G."/>
            <person name="Nolan M."/>
            <person name="Ohm R.A."/>
            <person name="Patyshakuliyeva A."/>
            <person name="Rokas A."/>
            <person name="Ruiz-Duenas F.J."/>
            <person name="Sabat G."/>
            <person name="Salamov A."/>
            <person name="Samejima M."/>
            <person name="Schmutz J."/>
            <person name="Slot J.C."/>
            <person name="St John F."/>
            <person name="Stenlid J."/>
            <person name="Sun H."/>
            <person name="Sun S."/>
            <person name="Syed K."/>
            <person name="Tsang A."/>
            <person name="Wiebenga A."/>
            <person name="Young D."/>
            <person name="Pisabarro A."/>
            <person name="Eastwood D.C."/>
            <person name="Martin F."/>
            <person name="Cullen D."/>
            <person name="Grigoriev I.V."/>
            <person name="Hibbett D.S."/>
        </authorList>
    </citation>
    <scope>NUCLEOTIDE SEQUENCE [LARGE SCALE GENOMIC DNA]</scope>
    <source>
        <strain evidence="4">RWD-64-598 SS2</strain>
    </source>
</reference>
<dbReference type="AlphaFoldDB" id="A0A5M3M9P0"/>
<proteinExistence type="predicted"/>
<feature type="region of interest" description="Disordered" evidence="2">
    <location>
        <begin position="201"/>
        <end position="302"/>
    </location>
</feature>
<dbReference type="Proteomes" id="UP000053558">
    <property type="component" value="Unassembled WGS sequence"/>
</dbReference>
<feature type="region of interest" description="Disordered" evidence="2">
    <location>
        <begin position="115"/>
        <end position="152"/>
    </location>
</feature>
<keyword evidence="4" id="KW-1185">Reference proteome</keyword>
<evidence type="ECO:0000256" key="1">
    <source>
        <dbReference type="SAM" id="Coils"/>
    </source>
</evidence>
<feature type="coiled-coil region" evidence="1">
    <location>
        <begin position="416"/>
        <end position="448"/>
    </location>
</feature>
<feature type="compositionally biased region" description="Low complexity" evidence="2">
    <location>
        <begin position="284"/>
        <end position="298"/>
    </location>
</feature>
<keyword evidence="1" id="KW-0175">Coiled coil</keyword>
<sequence>MADCPDPVVHFDFHVFIKYKAESNIFVLGQKDFVQTVIQDIQALRSALPKRDSIIYAHAYTPLCVPWTVPFGYLQETTLVHKWAKIANRTDDGIEELWNDLEIEKIALRRCPPGSRLKPPSSLGIGTTTPQTVPRNYTASGSPPQKAPSPFTKSNVAVVTTDSTPVPPSQTRTAPAFALPRKPAAFTGQVQFSSALRTARSLASSQTGTGPVSAPPAMASQAAQPLQAVGTLPLTSTQARPPSYARSAPVSAPPPGAKPVVQPQAVVSSTLPTTKAPPPPQGRAAPVSSPAAAKVSAPTTRVGDLDVSSLLPAASTTTASSAVSRGPNVPAAPASNPAAIPIANGSGANTPATAAALSSADQEKVRVLTILLAEAQAKMKDAHHHAHLHKSRLKHLGAWKPEAEDSRTTAELVMELNDAKAALQVERRRRLQVEKQLEKANLERESQALMFPVLLEAFKEISTLADAVADAPMET</sequence>
<feature type="compositionally biased region" description="Low complexity" evidence="2">
    <location>
        <begin position="215"/>
        <end position="228"/>
    </location>
</feature>
<protein>
    <submittedName>
        <fullName evidence="3">Uncharacterized protein</fullName>
    </submittedName>
</protein>
<evidence type="ECO:0000313" key="3">
    <source>
        <dbReference type="EMBL" id="EIW75574.1"/>
    </source>
</evidence>
<evidence type="ECO:0000256" key="2">
    <source>
        <dbReference type="SAM" id="MobiDB-lite"/>
    </source>
</evidence>
<accession>A0A5M3M9P0</accession>
<feature type="compositionally biased region" description="Polar residues" evidence="2">
    <location>
        <begin position="124"/>
        <end position="143"/>
    </location>
</feature>
<evidence type="ECO:0000313" key="4">
    <source>
        <dbReference type="Proteomes" id="UP000053558"/>
    </source>
</evidence>
<gene>
    <name evidence="3" type="ORF">CONPUDRAFT_159027</name>
</gene>
<organism evidence="3 4">
    <name type="scientific">Coniophora puteana (strain RWD-64-598)</name>
    <name type="common">Brown rot fungus</name>
    <dbReference type="NCBI Taxonomy" id="741705"/>
    <lineage>
        <taxon>Eukaryota</taxon>
        <taxon>Fungi</taxon>
        <taxon>Dikarya</taxon>
        <taxon>Basidiomycota</taxon>
        <taxon>Agaricomycotina</taxon>
        <taxon>Agaricomycetes</taxon>
        <taxon>Agaricomycetidae</taxon>
        <taxon>Boletales</taxon>
        <taxon>Coniophorineae</taxon>
        <taxon>Coniophoraceae</taxon>
        <taxon>Coniophora</taxon>
    </lineage>
</organism>
<dbReference type="GeneID" id="19204023"/>
<dbReference type="KEGG" id="cput:CONPUDRAFT_159027"/>
<dbReference type="RefSeq" id="XP_007774278.1">
    <property type="nucleotide sequence ID" value="XM_007776088.1"/>
</dbReference>